<dbReference type="Proteomes" id="UP001179830">
    <property type="component" value="Chromosome"/>
</dbReference>
<sequence>MTYLLGYQAWEDFLMVLKSVPRVLYSSDLGQPTQPDIEQWLGQSEKWFELMNLSSNRIDFVRRECCYQMLKE</sequence>
<dbReference type="RefSeq" id="WP_280105803.1">
    <property type="nucleotide sequence ID" value="NZ_CP122961.1"/>
</dbReference>
<accession>A0ABY8LRD4</accession>
<organism evidence="1 2">
    <name type="scientific">Halomonas alkaliantarctica</name>
    <dbReference type="NCBI Taxonomy" id="232346"/>
    <lineage>
        <taxon>Bacteria</taxon>
        <taxon>Pseudomonadati</taxon>
        <taxon>Pseudomonadota</taxon>
        <taxon>Gammaproteobacteria</taxon>
        <taxon>Oceanospirillales</taxon>
        <taxon>Halomonadaceae</taxon>
        <taxon>Halomonas</taxon>
    </lineage>
</organism>
<protein>
    <submittedName>
        <fullName evidence="1">Uncharacterized protein</fullName>
    </submittedName>
</protein>
<reference evidence="1" key="1">
    <citation type="submission" date="2023-04" db="EMBL/GenBank/DDBJ databases">
        <title>Complete genome sequence of Halomonas alkaliantarctica MSP3 isolated from marine sediment, Jeju Island.</title>
        <authorList>
            <person name="Park S.-J."/>
        </authorList>
    </citation>
    <scope>NUCLEOTIDE SEQUENCE</scope>
    <source>
        <strain evidence="1">MSP3</strain>
    </source>
</reference>
<dbReference type="EMBL" id="CP122961">
    <property type="protein sequence ID" value="WGI26164.1"/>
    <property type="molecule type" value="Genomic_DNA"/>
</dbReference>
<name>A0ABY8LRD4_9GAMM</name>
<proteinExistence type="predicted"/>
<evidence type="ECO:0000313" key="2">
    <source>
        <dbReference type="Proteomes" id="UP001179830"/>
    </source>
</evidence>
<evidence type="ECO:0000313" key="1">
    <source>
        <dbReference type="EMBL" id="WGI26164.1"/>
    </source>
</evidence>
<gene>
    <name evidence="1" type="ORF">QEN58_03660</name>
</gene>
<keyword evidence="2" id="KW-1185">Reference proteome</keyword>